<dbReference type="Pfam" id="PF08615">
    <property type="entry name" value="RNase_H2_suC"/>
    <property type="match status" value="1"/>
</dbReference>
<evidence type="ECO:0000256" key="1">
    <source>
        <dbReference type="SAM" id="MobiDB-lite"/>
    </source>
</evidence>
<dbReference type="OrthoDB" id="6222486at2759"/>
<name>A0A2G5BCN0_COERN</name>
<evidence type="ECO:0000313" key="3">
    <source>
        <dbReference type="Proteomes" id="UP000242474"/>
    </source>
</evidence>
<organism evidence="2 3">
    <name type="scientific">Coemansia reversa (strain ATCC 12441 / NRRL 1564)</name>
    <dbReference type="NCBI Taxonomy" id="763665"/>
    <lineage>
        <taxon>Eukaryota</taxon>
        <taxon>Fungi</taxon>
        <taxon>Fungi incertae sedis</taxon>
        <taxon>Zoopagomycota</taxon>
        <taxon>Kickxellomycotina</taxon>
        <taxon>Kickxellomycetes</taxon>
        <taxon>Kickxellales</taxon>
        <taxon>Kickxellaceae</taxon>
        <taxon>Coemansia</taxon>
    </lineage>
</organism>
<dbReference type="Proteomes" id="UP000242474">
    <property type="component" value="Unassembled WGS sequence"/>
</dbReference>
<dbReference type="PANTHER" id="PTHR47204:SF1">
    <property type="entry name" value="RIBONUCLEASE H2 SUBUNIT C"/>
    <property type="match status" value="1"/>
</dbReference>
<dbReference type="GO" id="GO:0006401">
    <property type="term" value="P:RNA catabolic process"/>
    <property type="evidence" value="ECO:0007669"/>
    <property type="project" value="InterPro"/>
</dbReference>
<dbReference type="CDD" id="cd09271">
    <property type="entry name" value="RNase_H2-C"/>
    <property type="match status" value="1"/>
</dbReference>
<protein>
    <submittedName>
        <fullName evidence="2">Uncharacterized protein</fullName>
    </submittedName>
</protein>
<dbReference type="PANTHER" id="PTHR47204">
    <property type="entry name" value="OS02G0168900 PROTEIN"/>
    <property type="match status" value="1"/>
</dbReference>
<gene>
    <name evidence="2" type="ORF">COEREDRAFT_81107</name>
</gene>
<dbReference type="EMBL" id="KZ303498">
    <property type="protein sequence ID" value="PIA16763.1"/>
    <property type="molecule type" value="Genomic_DNA"/>
</dbReference>
<dbReference type="GO" id="GO:0032299">
    <property type="term" value="C:ribonuclease H2 complex"/>
    <property type="evidence" value="ECO:0007669"/>
    <property type="project" value="InterPro"/>
</dbReference>
<dbReference type="InterPro" id="IPR013924">
    <property type="entry name" value="RNase_H2_suC"/>
</dbReference>
<dbReference type="AlphaFoldDB" id="A0A2G5BCN0"/>
<keyword evidence="3" id="KW-1185">Reference proteome</keyword>
<feature type="compositionally biased region" description="Polar residues" evidence="1">
    <location>
        <begin position="167"/>
        <end position="176"/>
    </location>
</feature>
<evidence type="ECO:0000313" key="2">
    <source>
        <dbReference type="EMBL" id="PIA16763.1"/>
    </source>
</evidence>
<sequence>MSAGYCTIYLKSSDDKLNNNLHLLPCSVDYDGSAKTHSYFVPVRKEDDTYEANFRGRRLCGRKVELSEMYAGHVLGSVMASQNVEQNNAFEEKFSELQCAEDLELHTIEGFEDLIIWDHDRLPLASDDDFISSLAWLDLSTSIHADCSTVIPENNDSTAVSADDHTSSSNGDVKGE</sequence>
<dbReference type="STRING" id="763665.A0A2G5BCN0"/>
<feature type="region of interest" description="Disordered" evidence="1">
    <location>
        <begin position="154"/>
        <end position="176"/>
    </location>
</feature>
<dbReference type="Gene3D" id="2.40.128.680">
    <property type="match status" value="1"/>
</dbReference>
<reference evidence="2 3" key="1">
    <citation type="journal article" date="2015" name="Genome Biol. Evol.">
        <title>Phylogenomic analyses indicate that early fungi evolved digesting cell walls of algal ancestors of land plants.</title>
        <authorList>
            <person name="Chang Y."/>
            <person name="Wang S."/>
            <person name="Sekimoto S."/>
            <person name="Aerts A.L."/>
            <person name="Choi C."/>
            <person name="Clum A."/>
            <person name="LaButti K.M."/>
            <person name="Lindquist E.A."/>
            <person name="Yee Ngan C."/>
            <person name="Ohm R.A."/>
            <person name="Salamov A.A."/>
            <person name="Grigoriev I.V."/>
            <person name="Spatafora J.W."/>
            <person name="Berbee M.L."/>
        </authorList>
    </citation>
    <scope>NUCLEOTIDE SEQUENCE [LARGE SCALE GENOMIC DNA]</scope>
    <source>
        <strain evidence="2 3">NRRL 1564</strain>
    </source>
</reference>
<accession>A0A2G5BCN0</accession>
<proteinExistence type="predicted"/>